<dbReference type="EMBL" id="JAFIRA010000072">
    <property type="protein sequence ID" value="MCJ2544505.1"/>
    <property type="molecule type" value="Genomic_DNA"/>
</dbReference>
<keyword evidence="1" id="KW-0812">Transmembrane</keyword>
<keyword evidence="3" id="KW-1185">Reference proteome</keyword>
<proteinExistence type="predicted"/>
<keyword evidence="1" id="KW-1133">Transmembrane helix</keyword>
<keyword evidence="1" id="KW-0472">Membrane</keyword>
<dbReference type="RefSeq" id="WP_244353149.1">
    <property type="nucleotide sequence ID" value="NZ_JAFIRA010000072.1"/>
</dbReference>
<protein>
    <recommendedName>
        <fullName evidence="4">DUF3592 domain-containing protein</fullName>
    </recommendedName>
</protein>
<accession>A0ABT0CFD9</accession>
<dbReference type="Proteomes" id="UP000830835">
    <property type="component" value="Unassembled WGS sequence"/>
</dbReference>
<evidence type="ECO:0000256" key="1">
    <source>
        <dbReference type="SAM" id="Phobius"/>
    </source>
</evidence>
<evidence type="ECO:0008006" key="4">
    <source>
        <dbReference type="Google" id="ProtNLM"/>
    </source>
</evidence>
<evidence type="ECO:0000313" key="2">
    <source>
        <dbReference type="EMBL" id="MCJ2544505.1"/>
    </source>
</evidence>
<reference evidence="2" key="1">
    <citation type="submission" date="2021-02" db="EMBL/GenBank/DDBJ databases">
        <title>The CRISPR/cas machinery reduction and long-range gene transfer in the hot spring cyanobacterium Synechococcus.</title>
        <authorList>
            <person name="Dvorak P."/>
            <person name="Jahodarova E."/>
            <person name="Hasler P."/>
            <person name="Poulickova A."/>
        </authorList>
    </citation>
    <scope>NUCLEOTIDE SEQUENCE</scope>
    <source>
        <strain evidence="2">Rupite</strain>
    </source>
</reference>
<feature type="transmembrane region" description="Helical" evidence="1">
    <location>
        <begin position="6"/>
        <end position="28"/>
    </location>
</feature>
<name>A0ABT0CFD9_THEVL</name>
<comment type="caution">
    <text evidence="2">The sequence shown here is derived from an EMBL/GenBank/DDBJ whole genome shotgun (WGS) entry which is preliminary data.</text>
</comment>
<sequence>MISGELLFILLFFVLPLVIVGLTIFGFIQRMYHFQEILANGVETDALVVRRYRRSSSFGNRHRLVFEYRDVTGKVHRKDEAVFPSEYDRLHEGDTFRVVYSAKRPYICTTKEAVDQSRAAQAREAEK</sequence>
<organism evidence="2 3">
    <name type="scientific">Thermostichus vulcanus str. 'Rupite'</name>
    <dbReference type="NCBI Taxonomy" id="2813851"/>
    <lineage>
        <taxon>Bacteria</taxon>
        <taxon>Bacillati</taxon>
        <taxon>Cyanobacteriota</taxon>
        <taxon>Cyanophyceae</taxon>
        <taxon>Thermostichales</taxon>
        <taxon>Thermostichaceae</taxon>
        <taxon>Thermostichus</taxon>
    </lineage>
</organism>
<evidence type="ECO:0000313" key="3">
    <source>
        <dbReference type="Proteomes" id="UP000830835"/>
    </source>
</evidence>
<gene>
    <name evidence="2" type="ORF">JX360_16600</name>
</gene>